<feature type="signal peptide" evidence="2">
    <location>
        <begin position="1"/>
        <end position="18"/>
    </location>
</feature>
<evidence type="ECO:0000256" key="1">
    <source>
        <dbReference type="SAM" id="MobiDB-lite"/>
    </source>
</evidence>
<reference evidence="4" key="2">
    <citation type="submission" date="2023-06" db="EMBL/GenBank/DDBJ databases">
        <authorList>
            <consortium name="Lawrence Berkeley National Laboratory"/>
            <person name="Haridas S."/>
            <person name="Hensen N."/>
            <person name="Bonometti L."/>
            <person name="Westerberg I."/>
            <person name="Brannstrom I.O."/>
            <person name="Guillou S."/>
            <person name="Cros-Aarteil S."/>
            <person name="Calhoun S."/>
            <person name="Kuo A."/>
            <person name="Mondo S."/>
            <person name="Pangilinan J."/>
            <person name="Riley R."/>
            <person name="Labutti K."/>
            <person name="Andreopoulos B."/>
            <person name="Lipzen A."/>
            <person name="Chen C."/>
            <person name="Yanf M."/>
            <person name="Daum C."/>
            <person name="Ng V."/>
            <person name="Clum A."/>
            <person name="Steindorff A."/>
            <person name="Ohm R."/>
            <person name="Martin F."/>
            <person name="Silar P."/>
            <person name="Natvig D."/>
            <person name="Lalanne C."/>
            <person name="Gautier V."/>
            <person name="Ament-Velasquez S.L."/>
            <person name="Kruys A."/>
            <person name="Hutchinson M.I."/>
            <person name="Powell A.J."/>
            <person name="Barry K."/>
            <person name="Miller A.N."/>
            <person name="Grigoriev I.V."/>
            <person name="Debuchy R."/>
            <person name="Gladieux P."/>
            <person name="Thoren M.H."/>
            <person name="Johannesson H."/>
        </authorList>
    </citation>
    <scope>NUCLEOTIDE SEQUENCE</scope>
    <source>
        <strain evidence="4">CBS 118394</strain>
    </source>
</reference>
<comment type="caution">
    <text evidence="4">The sequence shown here is derived from an EMBL/GenBank/DDBJ whole genome shotgun (WGS) entry which is preliminary data.</text>
</comment>
<gene>
    <name evidence="4" type="ORF">B0H66DRAFT_624396</name>
</gene>
<feature type="chain" id="PRO_5041948641" description="PLL-like beta propeller domain-containing protein" evidence="2">
    <location>
        <begin position="19"/>
        <end position="421"/>
    </location>
</feature>
<dbReference type="InterPro" id="IPR058502">
    <property type="entry name" value="PLL-like_beta-prop"/>
</dbReference>
<proteinExistence type="predicted"/>
<evidence type="ECO:0000313" key="5">
    <source>
        <dbReference type="Proteomes" id="UP001283341"/>
    </source>
</evidence>
<evidence type="ECO:0000259" key="3">
    <source>
        <dbReference type="Pfam" id="PF26607"/>
    </source>
</evidence>
<keyword evidence="5" id="KW-1185">Reference proteome</keyword>
<evidence type="ECO:0000313" key="4">
    <source>
        <dbReference type="EMBL" id="KAK3315742.1"/>
    </source>
</evidence>
<dbReference type="EMBL" id="JAUEDM010000005">
    <property type="protein sequence ID" value="KAK3315742.1"/>
    <property type="molecule type" value="Genomic_DNA"/>
</dbReference>
<sequence>MSFVRLAILLLSSSATLGLSLPQHELGKRFIAEPRASHLDWNTPRPDTAGFLSTRQDLHSVSYFTNPPRGTPLSQHDEPNAVANHSEPSKRATSGRWESLSASQGMASHPAPVSWGGGRMDLYYMGRDKSCQHKSRDDSKAKWGQWEDLGGSMDSAPATCSRKKDNMHVFCKGTDGQAWHRTYTHNPAKNTGVWGNWQAMGGNCKHYPSTCSWGKDHVSVYVSSADGQCWHRKYDETTKSGWNGWENMGGYLDGPPKAVTWGKDHTSVFCKGQDGQAWHRSYGADGKAGWGQWEALGGSLDSEPAACAWNGRMDMFVKGSDGACWHKTYKNATWGEWENLGGDMKEGAAPEVVQVDGKMEVYITGKDNTMYRKKWENDKWTEGWESMGGSMESKPSAVVWDNGQVDVYGKGMDGTVKRCFS</sequence>
<protein>
    <recommendedName>
        <fullName evidence="3">PLL-like beta propeller domain-containing protein</fullName>
    </recommendedName>
</protein>
<dbReference type="AlphaFoldDB" id="A0AAE0HZI0"/>
<dbReference type="CDD" id="cd22954">
    <property type="entry name" value="PLL_lectin"/>
    <property type="match status" value="1"/>
</dbReference>
<accession>A0AAE0HZI0</accession>
<dbReference type="Gene3D" id="2.120.10.70">
    <property type="entry name" value="Fucose-specific lectin"/>
    <property type="match status" value="2"/>
</dbReference>
<evidence type="ECO:0000256" key="2">
    <source>
        <dbReference type="SAM" id="SignalP"/>
    </source>
</evidence>
<name>A0AAE0HZI0_9PEZI</name>
<reference evidence="4" key="1">
    <citation type="journal article" date="2023" name="Mol. Phylogenet. Evol.">
        <title>Genome-scale phylogeny and comparative genomics of the fungal order Sordariales.</title>
        <authorList>
            <person name="Hensen N."/>
            <person name="Bonometti L."/>
            <person name="Westerberg I."/>
            <person name="Brannstrom I.O."/>
            <person name="Guillou S."/>
            <person name="Cros-Aarteil S."/>
            <person name="Calhoun S."/>
            <person name="Haridas S."/>
            <person name="Kuo A."/>
            <person name="Mondo S."/>
            <person name="Pangilinan J."/>
            <person name="Riley R."/>
            <person name="LaButti K."/>
            <person name="Andreopoulos B."/>
            <person name="Lipzen A."/>
            <person name="Chen C."/>
            <person name="Yan M."/>
            <person name="Daum C."/>
            <person name="Ng V."/>
            <person name="Clum A."/>
            <person name="Steindorff A."/>
            <person name="Ohm R.A."/>
            <person name="Martin F."/>
            <person name="Silar P."/>
            <person name="Natvig D.O."/>
            <person name="Lalanne C."/>
            <person name="Gautier V."/>
            <person name="Ament-Velasquez S.L."/>
            <person name="Kruys A."/>
            <person name="Hutchinson M.I."/>
            <person name="Powell A.J."/>
            <person name="Barry K."/>
            <person name="Miller A.N."/>
            <person name="Grigoriev I.V."/>
            <person name="Debuchy R."/>
            <person name="Gladieux P."/>
            <person name="Hiltunen Thoren M."/>
            <person name="Johannesson H."/>
        </authorList>
    </citation>
    <scope>NUCLEOTIDE SEQUENCE</scope>
    <source>
        <strain evidence="4">CBS 118394</strain>
    </source>
</reference>
<dbReference type="Pfam" id="PF26607">
    <property type="entry name" value="DUF8189"/>
    <property type="match status" value="1"/>
</dbReference>
<keyword evidence="2" id="KW-0732">Signal</keyword>
<dbReference type="Proteomes" id="UP001283341">
    <property type="component" value="Unassembled WGS sequence"/>
</dbReference>
<feature type="domain" description="PLL-like beta propeller" evidence="3">
    <location>
        <begin position="220"/>
        <end position="416"/>
    </location>
</feature>
<organism evidence="4 5">
    <name type="scientific">Apodospora peruviana</name>
    <dbReference type="NCBI Taxonomy" id="516989"/>
    <lineage>
        <taxon>Eukaryota</taxon>
        <taxon>Fungi</taxon>
        <taxon>Dikarya</taxon>
        <taxon>Ascomycota</taxon>
        <taxon>Pezizomycotina</taxon>
        <taxon>Sordariomycetes</taxon>
        <taxon>Sordariomycetidae</taxon>
        <taxon>Sordariales</taxon>
        <taxon>Lasiosphaeriaceae</taxon>
        <taxon>Apodospora</taxon>
    </lineage>
</organism>
<feature type="region of interest" description="Disordered" evidence="1">
    <location>
        <begin position="63"/>
        <end position="112"/>
    </location>
</feature>
<dbReference type="SUPFAM" id="SSF89372">
    <property type="entry name" value="Fucose-specific lectin"/>
    <property type="match status" value="2"/>
</dbReference>